<keyword evidence="5" id="KW-1133">Transmembrane helix</keyword>
<proteinExistence type="inferred from homology"/>
<gene>
    <name evidence="10" type="ORF">KK1_031310</name>
</gene>
<organism evidence="10 11">
    <name type="scientific">Cajanus cajan</name>
    <name type="common">Pigeon pea</name>
    <name type="synonym">Cajanus indicus</name>
    <dbReference type="NCBI Taxonomy" id="3821"/>
    <lineage>
        <taxon>Eukaryota</taxon>
        <taxon>Viridiplantae</taxon>
        <taxon>Streptophyta</taxon>
        <taxon>Embryophyta</taxon>
        <taxon>Tracheophyta</taxon>
        <taxon>Spermatophyta</taxon>
        <taxon>Magnoliopsida</taxon>
        <taxon>eudicotyledons</taxon>
        <taxon>Gunneridae</taxon>
        <taxon>Pentapetalae</taxon>
        <taxon>rosids</taxon>
        <taxon>fabids</taxon>
        <taxon>Fabales</taxon>
        <taxon>Fabaceae</taxon>
        <taxon>Papilionoideae</taxon>
        <taxon>50 kb inversion clade</taxon>
        <taxon>NPAAA clade</taxon>
        <taxon>indigoferoid/millettioid clade</taxon>
        <taxon>Phaseoleae</taxon>
        <taxon>Cajanus</taxon>
    </lineage>
</organism>
<dbReference type="AlphaFoldDB" id="A0A151RWZ8"/>
<dbReference type="PANTHER" id="PTHR32285:SF242">
    <property type="entry name" value="PMR5_CAS1P GDSL_SGNH-LIKE ACYL-ESTERASE FAMILY PROTEIN"/>
    <property type="match status" value="1"/>
</dbReference>
<dbReference type="Gramene" id="C.cajan_29185.t">
    <property type="protein sequence ID" value="C.cajan_29185.t"/>
    <property type="gene ID" value="C.cajan_29185"/>
</dbReference>
<keyword evidence="6" id="KW-0472">Membrane</keyword>
<protein>
    <submittedName>
        <fullName evidence="10">Uncharacterized protein</fullName>
    </submittedName>
</protein>
<evidence type="ECO:0000313" key="10">
    <source>
        <dbReference type="EMBL" id="KYP47080.1"/>
    </source>
</evidence>
<feature type="domain" description="Trichome birefringence-like C-terminal" evidence="8">
    <location>
        <begin position="63"/>
        <end position="348"/>
    </location>
</feature>
<dbReference type="Pfam" id="PF14416">
    <property type="entry name" value="PMR5N"/>
    <property type="match status" value="1"/>
</dbReference>
<feature type="region of interest" description="Disordered" evidence="7">
    <location>
        <begin position="250"/>
        <end position="274"/>
    </location>
</feature>
<evidence type="ECO:0000256" key="1">
    <source>
        <dbReference type="ARBA" id="ARBA00004167"/>
    </source>
</evidence>
<dbReference type="STRING" id="3821.A0A151RWZ8"/>
<dbReference type="PANTHER" id="PTHR32285">
    <property type="entry name" value="PROTEIN TRICHOME BIREFRINGENCE-LIKE 9-RELATED"/>
    <property type="match status" value="1"/>
</dbReference>
<keyword evidence="11" id="KW-1185">Reference proteome</keyword>
<dbReference type="Proteomes" id="UP000075243">
    <property type="component" value="Unassembled WGS sequence"/>
</dbReference>
<dbReference type="InterPro" id="IPR025846">
    <property type="entry name" value="TBL_N"/>
</dbReference>
<dbReference type="Pfam" id="PF13839">
    <property type="entry name" value="PC-Esterase"/>
    <property type="match status" value="1"/>
</dbReference>
<dbReference type="EMBL" id="KQ483538">
    <property type="protein sequence ID" value="KYP47080.1"/>
    <property type="molecule type" value="Genomic_DNA"/>
</dbReference>
<keyword evidence="4" id="KW-0735">Signal-anchor</keyword>
<evidence type="ECO:0000313" key="11">
    <source>
        <dbReference type="Proteomes" id="UP000075243"/>
    </source>
</evidence>
<evidence type="ECO:0000259" key="8">
    <source>
        <dbReference type="Pfam" id="PF13839"/>
    </source>
</evidence>
<dbReference type="InterPro" id="IPR026057">
    <property type="entry name" value="TBL_C"/>
</dbReference>
<dbReference type="GO" id="GO:0016020">
    <property type="term" value="C:membrane"/>
    <property type="evidence" value="ECO:0007669"/>
    <property type="project" value="UniProtKB-SubCell"/>
</dbReference>
<evidence type="ECO:0000256" key="2">
    <source>
        <dbReference type="ARBA" id="ARBA00007727"/>
    </source>
</evidence>
<evidence type="ECO:0000256" key="7">
    <source>
        <dbReference type="SAM" id="MobiDB-lite"/>
    </source>
</evidence>
<evidence type="ECO:0000256" key="6">
    <source>
        <dbReference type="ARBA" id="ARBA00023136"/>
    </source>
</evidence>
<sequence>MTGGVETGNSCDMYEGSWVRDDSYPLYSAGSCPFIDEPFNCFANGRSDNIYEKYRWQPKNCNIPRLKGSDMLEILRGKRLVYIGDSLNRNMWESLVCTLRNSVEDKSRMFEASGREEFRTEGSYSFIFKDYNCSVEFFRSPFLVQEWEIPDQKGSTKETLRLDLVERSCDKYKDADVLIFNTGHWWTHEKRIEGKGYYQEGDHIHGQMNVEEAFRRALMTWSQWVDTNVDSKKTAVFFRGYSPSHFRGGEWNSGGQCENETEPMKNESDLSENPPMMRTIESVIERMKTPVFYLNITKMTDIRRDAHPSLYRNENMTEETKKYMLTHQDCSHWCLPGVPDLWNELVYAHLLNRINENKDKHPE</sequence>
<feature type="domain" description="Trichome birefringence-like N-terminal" evidence="9">
    <location>
        <begin position="10"/>
        <end position="62"/>
    </location>
</feature>
<reference evidence="10" key="1">
    <citation type="journal article" date="2012" name="Nat. Biotechnol.">
        <title>Draft genome sequence of pigeonpea (Cajanus cajan), an orphan legume crop of resource-poor farmers.</title>
        <authorList>
            <person name="Varshney R.K."/>
            <person name="Chen W."/>
            <person name="Li Y."/>
            <person name="Bharti A.K."/>
            <person name="Saxena R.K."/>
            <person name="Schlueter J.A."/>
            <person name="Donoghue M.T."/>
            <person name="Azam S."/>
            <person name="Fan G."/>
            <person name="Whaley A.M."/>
            <person name="Farmer A.D."/>
            <person name="Sheridan J."/>
            <person name="Iwata A."/>
            <person name="Tuteja R."/>
            <person name="Penmetsa R.V."/>
            <person name="Wu W."/>
            <person name="Upadhyaya H.D."/>
            <person name="Yang S.P."/>
            <person name="Shah T."/>
            <person name="Saxena K.B."/>
            <person name="Michael T."/>
            <person name="McCombie W.R."/>
            <person name="Yang B."/>
            <person name="Zhang G."/>
            <person name="Yang H."/>
            <person name="Wang J."/>
            <person name="Spillane C."/>
            <person name="Cook D.R."/>
            <person name="May G.D."/>
            <person name="Xu X."/>
            <person name="Jackson S.A."/>
        </authorList>
    </citation>
    <scope>NUCLEOTIDE SEQUENCE [LARGE SCALE GENOMIC DNA]</scope>
</reference>
<dbReference type="OMA" id="TEPMKNE"/>
<dbReference type="GO" id="GO:0016413">
    <property type="term" value="F:O-acetyltransferase activity"/>
    <property type="evidence" value="ECO:0007669"/>
    <property type="project" value="InterPro"/>
</dbReference>
<keyword evidence="3" id="KW-0812">Transmembrane</keyword>
<dbReference type="InterPro" id="IPR029962">
    <property type="entry name" value="TBL"/>
</dbReference>
<accession>A0A151RWZ8</accession>
<dbReference type="GO" id="GO:0005794">
    <property type="term" value="C:Golgi apparatus"/>
    <property type="evidence" value="ECO:0007669"/>
    <property type="project" value="TreeGrafter"/>
</dbReference>
<evidence type="ECO:0000256" key="4">
    <source>
        <dbReference type="ARBA" id="ARBA00022968"/>
    </source>
</evidence>
<name>A0A151RWZ8_CAJCA</name>
<evidence type="ECO:0000256" key="5">
    <source>
        <dbReference type="ARBA" id="ARBA00022989"/>
    </source>
</evidence>
<comment type="similarity">
    <text evidence="2">Belongs to the PC-esterase family. TBL subfamily.</text>
</comment>
<evidence type="ECO:0000256" key="3">
    <source>
        <dbReference type="ARBA" id="ARBA00022692"/>
    </source>
</evidence>
<comment type="subcellular location">
    <subcellularLocation>
        <location evidence="1">Membrane</location>
        <topology evidence="1">Single-pass membrane protein</topology>
    </subcellularLocation>
</comment>
<evidence type="ECO:0000259" key="9">
    <source>
        <dbReference type="Pfam" id="PF14416"/>
    </source>
</evidence>